<accession>A0AAV4SKY1</accession>
<evidence type="ECO:0000313" key="1">
    <source>
        <dbReference type="EMBL" id="GIY33974.1"/>
    </source>
</evidence>
<comment type="caution">
    <text evidence="1">The sequence shown here is derived from an EMBL/GenBank/DDBJ whole genome shotgun (WGS) entry which is preliminary data.</text>
</comment>
<evidence type="ECO:0000313" key="2">
    <source>
        <dbReference type="Proteomes" id="UP001054945"/>
    </source>
</evidence>
<organism evidence="1 2">
    <name type="scientific">Caerostris extrusa</name>
    <name type="common">Bark spider</name>
    <name type="synonym">Caerostris bankana</name>
    <dbReference type="NCBI Taxonomy" id="172846"/>
    <lineage>
        <taxon>Eukaryota</taxon>
        <taxon>Metazoa</taxon>
        <taxon>Ecdysozoa</taxon>
        <taxon>Arthropoda</taxon>
        <taxon>Chelicerata</taxon>
        <taxon>Arachnida</taxon>
        <taxon>Araneae</taxon>
        <taxon>Araneomorphae</taxon>
        <taxon>Entelegynae</taxon>
        <taxon>Araneoidea</taxon>
        <taxon>Araneidae</taxon>
        <taxon>Caerostris</taxon>
    </lineage>
</organism>
<name>A0AAV4SKY1_CAEEX</name>
<sequence>MPRWRLNTKPGWALLYRLPPPPCLASRSEGRKKRSFNAVAIRGSLQSIIVSCDARGKECSVPTNFIGCLVGWFAVWVSRVGDNLAPNALSISKGYAHVYLKEKATIEEKKKSS</sequence>
<protein>
    <submittedName>
        <fullName evidence="1">Uncharacterized protein</fullName>
    </submittedName>
</protein>
<keyword evidence="2" id="KW-1185">Reference proteome</keyword>
<dbReference type="Proteomes" id="UP001054945">
    <property type="component" value="Unassembled WGS sequence"/>
</dbReference>
<dbReference type="EMBL" id="BPLR01009712">
    <property type="protein sequence ID" value="GIY33974.1"/>
    <property type="molecule type" value="Genomic_DNA"/>
</dbReference>
<dbReference type="AlphaFoldDB" id="A0AAV4SKY1"/>
<proteinExistence type="predicted"/>
<gene>
    <name evidence="1" type="ORF">CEXT_615851</name>
</gene>
<reference evidence="1 2" key="1">
    <citation type="submission" date="2021-06" db="EMBL/GenBank/DDBJ databases">
        <title>Caerostris extrusa draft genome.</title>
        <authorList>
            <person name="Kono N."/>
            <person name="Arakawa K."/>
        </authorList>
    </citation>
    <scope>NUCLEOTIDE SEQUENCE [LARGE SCALE GENOMIC DNA]</scope>
</reference>